<dbReference type="AlphaFoldDB" id="A0AAN2QUJ6"/>
<name>A0AAN2QUJ6_9LACO</name>
<dbReference type="GO" id="GO:0004803">
    <property type="term" value="F:transposase activity"/>
    <property type="evidence" value="ECO:0007669"/>
    <property type="project" value="InterPro"/>
</dbReference>
<organism evidence="1 2">
    <name type="scientific">Leuconostoc inhae</name>
    <dbReference type="NCBI Taxonomy" id="178001"/>
    <lineage>
        <taxon>Bacteria</taxon>
        <taxon>Bacillati</taxon>
        <taxon>Bacillota</taxon>
        <taxon>Bacilli</taxon>
        <taxon>Lactobacillales</taxon>
        <taxon>Lactobacillaceae</taxon>
        <taxon>Leuconostoc</taxon>
    </lineage>
</organism>
<protein>
    <submittedName>
        <fullName evidence="1">Mobile element protein</fullName>
    </submittedName>
</protein>
<gene>
    <name evidence="1" type="ORF">PL111_0475</name>
</gene>
<proteinExistence type="predicted"/>
<dbReference type="InterPro" id="IPR009057">
    <property type="entry name" value="Homeodomain-like_sf"/>
</dbReference>
<sequence length="83" mass="9261">MNATRYATEFKSSIVALYNEGRSANSLANEYHLAVQTATSWVKKSQIVGTDVKGQPVTRAEFNAMQKEVARLKEENEILSRLA</sequence>
<dbReference type="EMBL" id="FBTU01000010">
    <property type="protein sequence ID" value="CUW07367.1"/>
    <property type="molecule type" value="Genomic_DNA"/>
</dbReference>
<evidence type="ECO:0000313" key="1">
    <source>
        <dbReference type="EMBL" id="CUW07367.1"/>
    </source>
</evidence>
<dbReference type="RefSeq" id="WP_010389838.1">
    <property type="nucleotide sequence ID" value="NZ_FBSX01000021.1"/>
</dbReference>
<dbReference type="GeneID" id="34300399"/>
<comment type="caution">
    <text evidence="1">The sequence shown here is derived from an EMBL/GenBank/DDBJ whole genome shotgun (WGS) entry which is preliminary data.</text>
</comment>
<evidence type="ECO:0000313" key="2">
    <source>
        <dbReference type="Proteomes" id="UP000198868"/>
    </source>
</evidence>
<dbReference type="GO" id="GO:0003677">
    <property type="term" value="F:DNA binding"/>
    <property type="evidence" value="ECO:0007669"/>
    <property type="project" value="InterPro"/>
</dbReference>
<dbReference type="Proteomes" id="UP000198868">
    <property type="component" value="Unassembled WGS sequence"/>
</dbReference>
<accession>A0AAN2QUJ6</accession>
<dbReference type="Pfam" id="PF01527">
    <property type="entry name" value="HTH_Tnp_1"/>
    <property type="match status" value="1"/>
</dbReference>
<reference evidence="1 2" key="1">
    <citation type="submission" date="2015-12" db="EMBL/GenBank/DDBJ databases">
        <authorList>
            <person name="Andreevskaya M."/>
        </authorList>
    </citation>
    <scope>NUCLEOTIDE SEQUENCE [LARGE SCALE GENOMIC DNA]</scope>
    <source>
        <strain evidence="1 2">PL111</strain>
    </source>
</reference>
<dbReference type="SUPFAM" id="SSF46689">
    <property type="entry name" value="Homeodomain-like"/>
    <property type="match status" value="1"/>
</dbReference>
<dbReference type="InterPro" id="IPR002514">
    <property type="entry name" value="Transposase_8"/>
</dbReference>
<dbReference type="Gene3D" id="1.10.10.60">
    <property type="entry name" value="Homeodomain-like"/>
    <property type="match status" value="1"/>
</dbReference>
<dbReference type="GO" id="GO:0006313">
    <property type="term" value="P:DNA transposition"/>
    <property type="evidence" value="ECO:0007669"/>
    <property type="project" value="InterPro"/>
</dbReference>